<organism evidence="1 2">
    <name type="scientific">Mollisia scopiformis</name>
    <name type="common">Conifer needle endophyte fungus</name>
    <name type="synonym">Phialocephala scopiformis</name>
    <dbReference type="NCBI Taxonomy" id="149040"/>
    <lineage>
        <taxon>Eukaryota</taxon>
        <taxon>Fungi</taxon>
        <taxon>Dikarya</taxon>
        <taxon>Ascomycota</taxon>
        <taxon>Pezizomycotina</taxon>
        <taxon>Leotiomycetes</taxon>
        <taxon>Helotiales</taxon>
        <taxon>Mollisiaceae</taxon>
        <taxon>Mollisia</taxon>
    </lineage>
</organism>
<dbReference type="RefSeq" id="XP_018072728.1">
    <property type="nucleotide sequence ID" value="XM_018219757.1"/>
</dbReference>
<evidence type="ECO:0000313" key="1">
    <source>
        <dbReference type="EMBL" id="KUJ18373.1"/>
    </source>
</evidence>
<dbReference type="EMBL" id="KQ947413">
    <property type="protein sequence ID" value="KUJ18373.1"/>
    <property type="molecule type" value="Genomic_DNA"/>
</dbReference>
<dbReference type="KEGG" id="psco:LY89DRAFT_733048"/>
<dbReference type="AlphaFoldDB" id="A0A194XDX0"/>
<evidence type="ECO:0000313" key="2">
    <source>
        <dbReference type="Proteomes" id="UP000070700"/>
    </source>
</evidence>
<dbReference type="InParanoid" id="A0A194XDX0"/>
<name>A0A194XDX0_MOLSC</name>
<gene>
    <name evidence="1" type="ORF">LY89DRAFT_733048</name>
</gene>
<sequence length="169" mass="19149">MIAVEANLALDPMLMFKCCFNSTSCHYDWRPLSRIGDLSHLRVATVPHKRSSWTLRRHSTVIALYWIFDPPWQQTDDASAAERLSMSAAPFQKMSYRLPCALSAAGELAGCTKSTAMRTDFWRLRFSISKVLHFLSPFHQVPYDAGPETGPGISKTYCCDQIESQRRVS</sequence>
<dbReference type="Proteomes" id="UP000070700">
    <property type="component" value="Unassembled WGS sequence"/>
</dbReference>
<protein>
    <submittedName>
        <fullName evidence="1">Uncharacterized protein</fullName>
    </submittedName>
</protein>
<dbReference type="GeneID" id="28829483"/>
<keyword evidence="2" id="KW-1185">Reference proteome</keyword>
<reference evidence="1 2" key="1">
    <citation type="submission" date="2015-10" db="EMBL/GenBank/DDBJ databases">
        <title>Full genome of DAOMC 229536 Phialocephala scopiformis, a fungal endophyte of spruce producing the potent anti-insectan compound rugulosin.</title>
        <authorList>
            <consortium name="DOE Joint Genome Institute"/>
            <person name="Walker A.K."/>
            <person name="Frasz S.L."/>
            <person name="Seifert K.A."/>
            <person name="Miller J.D."/>
            <person name="Mondo S.J."/>
            <person name="Labutti K."/>
            <person name="Lipzen A."/>
            <person name="Dockter R."/>
            <person name="Kennedy M."/>
            <person name="Grigoriev I.V."/>
            <person name="Spatafora J.W."/>
        </authorList>
    </citation>
    <scope>NUCLEOTIDE SEQUENCE [LARGE SCALE GENOMIC DNA]</scope>
    <source>
        <strain evidence="1 2">CBS 120377</strain>
    </source>
</reference>
<accession>A0A194XDX0</accession>
<proteinExistence type="predicted"/>